<reference evidence="1" key="1">
    <citation type="submission" date="2023-04" db="EMBL/GenBank/DDBJ databases">
        <title>Phytophthora lilii NBRC 32176.</title>
        <authorList>
            <person name="Ichikawa N."/>
            <person name="Sato H."/>
            <person name="Tonouchi N."/>
        </authorList>
    </citation>
    <scope>NUCLEOTIDE SEQUENCE</scope>
    <source>
        <strain evidence="1">NBRC 32176</strain>
    </source>
</reference>
<proteinExistence type="predicted"/>
<comment type="caution">
    <text evidence="1">The sequence shown here is derived from an EMBL/GenBank/DDBJ whole genome shotgun (WGS) entry which is preliminary data.</text>
</comment>
<dbReference type="AlphaFoldDB" id="A0A9W6XCC7"/>
<name>A0A9W6XCC7_9STRA</name>
<keyword evidence="2" id="KW-1185">Reference proteome</keyword>
<dbReference type="EMBL" id="BSXW01001345">
    <property type="protein sequence ID" value="GMF36030.1"/>
    <property type="molecule type" value="Genomic_DNA"/>
</dbReference>
<sequence length="340" mass="36596">MSSASDISAFEHSIEPAPAETPFRDKKWTYIQDSTSNTGQYAGQIQFNLSTISSQAAFVNWEEARHRASTAERSLFTALDQQSSKLTFDVMGGSANLQAVSKPQVYVAPAGAVAAGSPFYVAHYLACIKLRDIFDYFKKCPMQKNTRVLWNLSSGATITALAGGLALPASALTLTITADVNGTPTVAPGASFTWTVSNGIANPKRLIMQPVITNPIAGATVSDTINPFRSPFSTVPATTSPFAALKNLQTTVGNVPIWNNPVSLGYDKRCQSQVLMVVLMMLPRLVCYLSVSGNRCIDLLLLISVVVFLVKMVPVRVLSCLELPTATTLSPFITTYCVKL</sequence>
<accession>A0A9W6XCC7</accession>
<organism evidence="1 2">
    <name type="scientific">Phytophthora lilii</name>
    <dbReference type="NCBI Taxonomy" id="2077276"/>
    <lineage>
        <taxon>Eukaryota</taxon>
        <taxon>Sar</taxon>
        <taxon>Stramenopiles</taxon>
        <taxon>Oomycota</taxon>
        <taxon>Peronosporomycetes</taxon>
        <taxon>Peronosporales</taxon>
        <taxon>Peronosporaceae</taxon>
        <taxon>Phytophthora</taxon>
    </lineage>
</organism>
<protein>
    <submittedName>
        <fullName evidence="1">Unnamed protein product</fullName>
    </submittedName>
</protein>
<dbReference type="OrthoDB" id="92188at2759"/>
<evidence type="ECO:0000313" key="2">
    <source>
        <dbReference type="Proteomes" id="UP001165083"/>
    </source>
</evidence>
<gene>
    <name evidence="1" type="ORF">Plil01_001526700</name>
</gene>
<dbReference type="Proteomes" id="UP001165083">
    <property type="component" value="Unassembled WGS sequence"/>
</dbReference>
<evidence type="ECO:0000313" key="1">
    <source>
        <dbReference type="EMBL" id="GMF36030.1"/>
    </source>
</evidence>